<protein>
    <recommendedName>
        <fullName evidence="3">Squalene cyclase C-terminal domain-containing protein</fullName>
    </recommendedName>
</protein>
<organism evidence="1 2">
    <name type="scientific">Paenibacillus oryzae</name>
    <dbReference type="NCBI Taxonomy" id="1844972"/>
    <lineage>
        <taxon>Bacteria</taxon>
        <taxon>Bacillati</taxon>
        <taxon>Bacillota</taxon>
        <taxon>Bacilli</taxon>
        <taxon>Bacillales</taxon>
        <taxon>Paenibacillaceae</taxon>
        <taxon>Paenibacillus</taxon>
    </lineage>
</organism>
<evidence type="ECO:0000313" key="2">
    <source>
        <dbReference type="Proteomes" id="UP000092024"/>
    </source>
</evidence>
<dbReference type="InterPro" id="IPR008930">
    <property type="entry name" value="Terpenoid_cyclase/PrenylTrfase"/>
</dbReference>
<keyword evidence="2" id="KW-1185">Reference proteome</keyword>
<dbReference type="AlphaFoldDB" id="A0A1A5YIH3"/>
<dbReference type="Proteomes" id="UP000092024">
    <property type="component" value="Unassembled WGS sequence"/>
</dbReference>
<proteinExistence type="predicted"/>
<evidence type="ECO:0000313" key="1">
    <source>
        <dbReference type="EMBL" id="OBR65200.1"/>
    </source>
</evidence>
<gene>
    <name evidence="1" type="ORF">A7K91_00545</name>
</gene>
<comment type="caution">
    <text evidence="1">The sequence shown here is derived from an EMBL/GenBank/DDBJ whole genome shotgun (WGS) entry which is preliminary data.</text>
</comment>
<reference evidence="1 2" key="1">
    <citation type="submission" date="2016-05" db="EMBL/GenBank/DDBJ databases">
        <title>Paenibacillus oryzae. sp. nov., isolated from the rice root.</title>
        <authorList>
            <person name="Zhang J."/>
            <person name="Zhang X."/>
        </authorList>
    </citation>
    <scope>NUCLEOTIDE SEQUENCE [LARGE SCALE GENOMIC DNA]</scope>
    <source>
        <strain evidence="1 2">1DrF-4</strain>
    </source>
</reference>
<dbReference type="OrthoDB" id="3286086at2"/>
<accession>A0A1A5YIH3</accession>
<dbReference type="RefSeq" id="WP_068683581.1">
    <property type="nucleotide sequence ID" value="NZ_LYPA01000060.1"/>
</dbReference>
<name>A0A1A5YIH3_9BACL</name>
<dbReference type="STRING" id="1844972.A7K91_00545"/>
<sequence>MEFEKAAHFIWKHGRLLERRIFEYVFYEGSKEHIVRALKAYQNDDGGFGHALEPDLRAPESHPLYMEFALRTLYDCNIKDLDMSSKACGYVEKHADLANGIPTIFKSATSYPRASHWDNPLSTEPSFDRLVGLVGLLKWQGINHSWLNEAAAVCLANLSARKFEDAHTILTSFCLLESLPQTEHVTQLFSKLSAELLTSAKYLRLDPNISEYGLSPLEFAPTPSSYCSGIFSKEIIHEHLNVMKSQQSDDGGWPISWEAPGETATWEWRACVTLKNLMLLHNYKQLTD</sequence>
<dbReference type="SUPFAM" id="SSF48239">
    <property type="entry name" value="Terpenoid cyclases/Protein prenyltransferases"/>
    <property type="match status" value="1"/>
</dbReference>
<dbReference type="EMBL" id="LYPA01000060">
    <property type="protein sequence ID" value="OBR65200.1"/>
    <property type="molecule type" value="Genomic_DNA"/>
</dbReference>
<evidence type="ECO:0008006" key="3">
    <source>
        <dbReference type="Google" id="ProtNLM"/>
    </source>
</evidence>